<accession>A0ABX6IJB5</accession>
<sequence length="330" mass="35687">MSRLRKLGAAVAGNDLLAGITACVVVAAMIAGAAWFYLSPPGRQTVSFTTRDAAAIKGGDDVRVAGVSVGKVASVDLRDNDVRVSLDVDSDIRIGDRTSVRVELLTAVGGYFVTMTPGGAVTTGSHEISPERVTVPYTIADILQELPRVTDDVDGRPVDESLRQVADGLADNVSSLRTTMRGLQTMAAIVDKQKSQVESVLRMASSYTVTFNDSKVFIFDLVRRANILLSQFHTYRVGFVRAYAELGSVLERLALVARFYFTHRDEIFPVIDQMRDKAGEMTTVIDKLVSQLGPARDGLLTLLGGTSPDRSTQWIIDATSMCLPVPGQRC</sequence>
<proteinExistence type="predicted"/>
<evidence type="ECO:0000313" key="4">
    <source>
        <dbReference type="Proteomes" id="UP001059836"/>
    </source>
</evidence>
<keyword evidence="1" id="KW-1133">Transmembrane helix</keyword>
<gene>
    <name evidence="3" type="ORF">GII31_15060</name>
</gene>
<feature type="domain" description="Mce/MlaD" evidence="2">
    <location>
        <begin position="44"/>
        <end position="118"/>
    </location>
</feature>
<evidence type="ECO:0000313" key="3">
    <source>
        <dbReference type="EMBL" id="QHN35993.1"/>
    </source>
</evidence>
<dbReference type="PANTHER" id="PTHR33371:SF18">
    <property type="entry name" value="MCE-FAMILY PROTEIN MCE3C"/>
    <property type="match status" value="1"/>
</dbReference>
<feature type="transmembrane region" description="Helical" evidence="1">
    <location>
        <begin position="16"/>
        <end position="38"/>
    </location>
</feature>
<dbReference type="InterPro" id="IPR052336">
    <property type="entry name" value="MlaD_Phospholipid_Transporter"/>
</dbReference>
<evidence type="ECO:0000256" key="1">
    <source>
        <dbReference type="SAM" id="Phobius"/>
    </source>
</evidence>
<evidence type="ECO:0000259" key="2">
    <source>
        <dbReference type="Pfam" id="PF02470"/>
    </source>
</evidence>
<dbReference type="EMBL" id="CP045809">
    <property type="protein sequence ID" value="QHN35993.1"/>
    <property type="molecule type" value="Genomic_DNA"/>
</dbReference>
<dbReference type="RefSeq" id="WP_213244240.1">
    <property type="nucleotide sequence ID" value="NZ_CP045806.1"/>
</dbReference>
<name>A0ABX6IJB5_9ACTN</name>
<keyword evidence="1" id="KW-0472">Membrane</keyword>
<organism evidence="3 4">
    <name type="scientific">Gordonia pseudamarae</name>
    <dbReference type="NCBI Taxonomy" id="2831662"/>
    <lineage>
        <taxon>Bacteria</taxon>
        <taxon>Bacillati</taxon>
        <taxon>Actinomycetota</taxon>
        <taxon>Actinomycetes</taxon>
        <taxon>Mycobacteriales</taxon>
        <taxon>Gordoniaceae</taxon>
        <taxon>Gordonia</taxon>
    </lineage>
</organism>
<dbReference type="PANTHER" id="PTHR33371">
    <property type="entry name" value="INTERMEMBRANE PHOSPHOLIPID TRANSPORT SYSTEM BINDING PROTEIN MLAD-RELATED"/>
    <property type="match status" value="1"/>
</dbReference>
<dbReference type="InterPro" id="IPR003399">
    <property type="entry name" value="Mce/MlaD"/>
</dbReference>
<reference evidence="3" key="1">
    <citation type="journal article" date="2021" name="Nat. Microbiol.">
        <title>Cocultivation of an ultrasmall environmental parasitic bacterium with lytic ability against bacteria associated with wastewater foams.</title>
        <authorList>
            <person name="Batinovic S."/>
            <person name="Rose J.J.A."/>
            <person name="Ratcliffe J."/>
            <person name="Seviour R.J."/>
            <person name="Petrovski S."/>
        </authorList>
    </citation>
    <scope>NUCLEOTIDE SEQUENCE</scope>
    <source>
        <strain evidence="3">CON9</strain>
    </source>
</reference>
<dbReference type="Pfam" id="PF02470">
    <property type="entry name" value="MlaD"/>
    <property type="match status" value="1"/>
</dbReference>
<protein>
    <submittedName>
        <fullName evidence="3">MCE family protein</fullName>
    </submittedName>
</protein>
<keyword evidence="4" id="KW-1185">Reference proteome</keyword>
<keyword evidence="1" id="KW-0812">Transmembrane</keyword>
<dbReference type="Proteomes" id="UP001059836">
    <property type="component" value="Chromosome"/>
</dbReference>